<evidence type="ECO:0000313" key="2">
    <source>
        <dbReference type="EMBL" id="MCX2976827.1"/>
    </source>
</evidence>
<dbReference type="PANTHER" id="PTHR30035:SF1">
    <property type="entry name" value="AB HYDROLASE-1 DOMAIN-CONTAINING PROTEIN"/>
    <property type="match status" value="1"/>
</dbReference>
<dbReference type="Proteomes" id="UP001143304">
    <property type="component" value="Unassembled WGS sequence"/>
</dbReference>
<keyword evidence="1" id="KW-0732">Signal</keyword>
<proteinExistence type="predicted"/>
<evidence type="ECO:0000313" key="3">
    <source>
        <dbReference type="Proteomes" id="UP001143304"/>
    </source>
</evidence>
<gene>
    <name evidence="2" type="ORF">EYC82_05610</name>
</gene>
<feature type="signal peptide" evidence="1">
    <location>
        <begin position="1"/>
        <end position="26"/>
    </location>
</feature>
<dbReference type="PANTHER" id="PTHR30035">
    <property type="entry name" value="LIPOPROTEIN VACJ-RELATED"/>
    <property type="match status" value="1"/>
</dbReference>
<feature type="chain" id="PRO_5046429198" evidence="1">
    <location>
        <begin position="27"/>
        <end position="434"/>
    </location>
</feature>
<protein>
    <submittedName>
        <fullName evidence="2">Alpha/beta hydrolase</fullName>
    </submittedName>
</protein>
<dbReference type="Gene3D" id="3.40.50.1820">
    <property type="entry name" value="alpha/beta hydrolase"/>
    <property type="match status" value="1"/>
</dbReference>
<dbReference type="RefSeq" id="WP_279248568.1">
    <property type="nucleotide sequence ID" value="NZ_SHNO01000001.1"/>
</dbReference>
<sequence>MTSKTRIAVRCVAGVLAYLASTMATASVVTVENYEYPISDRFVATVVGTPVEYEAKLPSIPFEQRSIDIFPDRKTPDVFFYGKELLYSVALQDHESPLIFLIAGTGASHEGGKNRNMAKAFYQAGFHVVSTSSPTFNNFVTAASYTGVVGDAKRDAEDIYRVFEKIWAELEQDIEVSTFNVTGYSLGGFNAAYVAKLDETRQSFNFENVLLINPPVSIYNSISLLDRMINNIPGGMDNFDTFFDNLMRAYINVYKESSDAIGDDFLYKAYKALNLKDEQLAALIGVSFRLSSASLIFTSDVVVDFGFIKPKGLILNRYSNLTQYNEVANRIGFTDYYHEFFYPFYKQTEPDATRNEFIAAISLKEIEDYLRDTEKITVMHNADDIILQPGEIEFFADVFGTRATIYPTGGHCGNMSYSDNVAHMVAVFTGGGAP</sequence>
<dbReference type="InterPro" id="IPR007428">
    <property type="entry name" value="MlaA"/>
</dbReference>
<dbReference type="EMBL" id="SHNO01000001">
    <property type="protein sequence ID" value="MCX2976827.1"/>
    <property type="molecule type" value="Genomic_DNA"/>
</dbReference>
<reference evidence="2" key="1">
    <citation type="submission" date="2019-02" db="EMBL/GenBank/DDBJ databases">
        <authorList>
            <person name="Li S.-H."/>
        </authorList>
    </citation>
    <scope>NUCLEOTIDE SEQUENCE</scope>
    <source>
        <strain evidence="2">IMCC11814</strain>
    </source>
</reference>
<accession>A0ABT3T3H7</accession>
<organism evidence="2 3">
    <name type="scientific">Candidatus Marimicrobium litorale</name>
    <dbReference type="NCBI Taxonomy" id="2518991"/>
    <lineage>
        <taxon>Bacteria</taxon>
        <taxon>Pseudomonadati</taxon>
        <taxon>Pseudomonadota</taxon>
        <taxon>Gammaproteobacteria</taxon>
        <taxon>Cellvibrionales</taxon>
        <taxon>Halieaceae</taxon>
        <taxon>Marimicrobium</taxon>
    </lineage>
</organism>
<dbReference type="GO" id="GO:0016787">
    <property type="term" value="F:hydrolase activity"/>
    <property type="evidence" value="ECO:0007669"/>
    <property type="project" value="UniProtKB-KW"/>
</dbReference>
<evidence type="ECO:0000256" key="1">
    <source>
        <dbReference type="SAM" id="SignalP"/>
    </source>
</evidence>
<keyword evidence="2" id="KW-0378">Hydrolase</keyword>
<name>A0ABT3T3H7_9GAMM</name>
<keyword evidence="3" id="KW-1185">Reference proteome</keyword>
<dbReference type="SUPFAM" id="SSF53474">
    <property type="entry name" value="alpha/beta-Hydrolases"/>
    <property type="match status" value="1"/>
</dbReference>
<comment type="caution">
    <text evidence="2">The sequence shown here is derived from an EMBL/GenBank/DDBJ whole genome shotgun (WGS) entry which is preliminary data.</text>
</comment>
<dbReference type="InterPro" id="IPR029058">
    <property type="entry name" value="AB_hydrolase_fold"/>
</dbReference>